<feature type="transmembrane region" description="Helical" evidence="7">
    <location>
        <begin position="36"/>
        <end position="54"/>
    </location>
</feature>
<comment type="caution">
    <text evidence="10">The sequence shown here is derived from an EMBL/GenBank/DDBJ whole genome shotgun (WGS) entry which is preliminary data.</text>
</comment>
<dbReference type="Gene3D" id="2.40.160.160">
    <property type="entry name" value="Inverse autotransporter, beta-domain"/>
    <property type="match status" value="1"/>
</dbReference>
<dbReference type="PANTHER" id="PTHR39576">
    <property type="entry name" value="ATTACHING AND EFFACING PROTEIN HOMOLOG-RELATED-RELATED"/>
    <property type="match status" value="1"/>
</dbReference>
<dbReference type="PROSITE" id="PS51782">
    <property type="entry name" value="LYSM"/>
    <property type="match status" value="1"/>
</dbReference>
<dbReference type="Gene3D" id="2.60.40.10">
    <property type="entry name" value="Immunoglobulins"/>
    <property type="match status" value="1"/>
</dbReference>
<evidence type="ECO:0000256" key="5">
    <source>
        <dbReference type="ARBA" id="ARBA00057597"/>
    </source>
</evidence>
<evidence type="ECO:0000256" key="3">
    <source>
        <dbReference type="ARBA" id="ARBA00023136"/>
    </source>
</evidence>
<dbReference type="InterPro" id="IPR008964">
    <property type="entry name" value="Invasin/intimin_cell_adhesion"/>
</dbReference>
<gene>
    <name evidence="10" type="ORF">CBW57_15765</name>
</gene>
<dbReference type="GO" id="GO:0007155">
    <property type="term" value="P:cell adhesion"/>
    <property type="evidence" value="ECO:0007669"/>
    <property type="project" value="InterPro"/>
</dbReference>
<dbReference type="Pfam" id="PF02369">
    <property type="entry name" value="Big_1"/>
    <property type="match status" value="1"/>
</dbReference>
<dbReference type="InterPro" id="IPR038177">
    <property type="entry name" value="IAT_beta_sf"/>
</dbReference>
<dbReference type="SUPFAM" id="SSF49373">
    <property type="entry name" value="Invasin/intimin cell-adhesion fragments"/>
    <property type="match status" value="2"/>
</dbReference>
<evidence type="ECO:0000256" key="2">
    <source>
        <dbReference type="ARBA" id="ARBA00010116"/>
    </source>
</evidence>
<dbReference type="Gene3D" id="2.60.40.1080">
    <property type="match status" value="1"/>
</dbReference>
<dbReference type="InterPro" id="IPR024519">
    <property type="entry name" value="IAT_beta"/>
</dbReference>
<keyword evidence="4" id="KW-0998">Cell outer membrane</keyword>
<dbReference type="InterPro" id="IPR048658">
    <property type="entry name" value="Invasin_D4"/>
</dbReference>
<dbReference type="InterPro" id="IPR003344">
    <property type="entry name" value="Big_1_dom"/>
</dbReference>
<feature type="domain" description="LysM" evidence="9">
    <location>
        <begin position="75"/>
        <end position="123"/>
    </location>
</feature>
<proteinExistence type="inferred from homology"/>
<keyword evidence="3 7" id="KW-0472">Membrane</keyword>
<evidence type="ECO:0000256" key="4">
    <source>
        <dbReference type="ARBA" id="ARBA00023237"/>
    </source>
</evidence>
<name>A0A208ZVY3_YERIN</name>
<dbReference type="SMART" id="SM00634">
    <property type="entry name" value="BID_1"/>
    <property type="match status" value="1"/>
</dbReference>
<dbReference type="FunFam" id="2.40.160.160:FF:000001">
    <property type="entry name" value="Intimin-like inverse autotransporter SinH"/>
    <property type="match status" value="1"/>
</dbReference>
<dbReference type="Pfam" id="PF11924">
    <property type="entry name" value="IAT_beta"/>
    <property type="match status" value="1"/>
</dbReference>
<dbReference type="EMBL" id="NHOI01000025">
    <property type="protein sequence ID" value="OVZ84573.1"/>
    <property type="molecule type" value="Genomic_DNA"/>
</dbReference>
<protein>
    <recommendedName>
        <fullName evidence="6">Invasin</fullName>
    </recommendedName>
</protein>
<evidence type="ECO:0000313" key="11">
    <source>
        <dbReference type="Proteomes" id="UP000196440"/>
    </source>
</evidence>
<dbReference type="Pfam" id="PF21764">
    <property type="entry name" value="Invasin_D4"/>
    <property type="match status" value="1"/>
</dbReference>
<comment type="subcellular location">
    <subcellularLocation>
        <location evidence="1">Cell outer membrane</location>
    </subcellularLocation>
</comment>
<reference evidence="10 11" key="1">
    <citation type="submission" date="2017-05" db="EMBL/GenBank/DDBJ databases">
        <title>Whole genome sequencing of Yersinia kristensenii.</title>
        <authorList>
            <person name="Campioni F."/>
        </authorList>
    </citation>
    <scope>NUCLEOTIDE SEQUENCE [LARGE SCALE GENOMIC DNA]</scope>
    <source>
        <strain evidence="10 11">CFSAN060536</strain>
    </source>
</reference>
<dbReference type="InterPro" id="IPR016186">
    <property type="entry name" value="C-type_lectin-like/link_sf"/>
</dbReference>
<evidence type="ECO:0000259" key="8">
    <source>
        <dbReference type="PROSITE" id="PS51127"/>
    </source>
</evidence>
<evidence type="ECO:0000313" key="10">
    <source>
        <dbReference type="EMBL" id="OVZ84573.1"/>
    </source>
</evidence>
<dbReference type="AlphaFoldDB" id="A0A208ZVY3"/>
<comment type="similarity">
    <text evidence="2">Belongs to the intimin/invasin family.</text>
</comment>
<dbReference type="InterPro" id="IPR051715">
    <property type="entry name" value="Intimin-Invasin_domain"/>
</dbReference>
<dbReference type="PRINTS" id="PR01369">
    <property type="entry name" value="INTIMIN"/>
</dbReference>
<dbReference type="InterPro" id="IPR003535">
    <property type="entry name" value="Intimin/invasin_bac"/>
</dbReference>
<evidence type="ECO:0000256" key="7">
    <source>
        <dbReference type="SAM" id="Phobius"/>
    </source>
</evidence>
<dbReference type="InterPro" id="IPR013783">
    <property type="entry name" value="Ig-like_fold"/>
</dbReference>
<feature type="domain" description="Big-1" evidence="8">
    <location>
        <begin position="548"/>
        <end position="637"/>
    </location>
</feature>
<dbReference type="Proteomes" id="UP000196440">
    <property type="component" value="Unassembled WGS sequence"/>
</dbReference>
<keyword evidence="7" id="KW-0812">Transmembrane</keyword>
<dbReference type="InterPro" id="IPR018392">
    <property type="entry name" value="LysM"/>
</dbReference>
<dbReference type="GO" id="GO:0009279">
    <property type="term" value="C:cell outer membrane"/>
    <property type="evidence" value="ECO:0007669"/>
    <property type="project" value="UniProtKB-SubCell"/>
</dbReference>
<evidence type="ECO:0000259" key="9">
    <source>
        <dbReference type="PROSITE" id="PS51782"/>
    </source>
</evidence>
<keyword evidence="7" id="KW-1133">Transmembrane helix</keyword>
<sequence length="845" mass="94568">MQDLKYMSEVNFKWIWNVCSRTIPFLTVSNKPHCQYFYISIVLFRVFFPIYFLFSPVIASTPQKYKNEQIHIVTKAYVLGEGETVSSVAESLGLTLFQLKKINELRTFSRGFEQVSAGEEIDIPVPSRIMTEHGTPRVNVGDRGTSNDNDMQTMEYAKRVHTLLGSSNPTKAVTDVVRSEVSSTANNEIQKWLGHYGTTQLRLSVDDKFSLRESSLDWLVSFYDSSSVIIFTQFGARNKEHRNTVNLGLGGRFSIGNWMLGVNTFYDNDLTGINSRLGIGGEAWTDYLQLSVNSYTRLNNLHHSRDFSDYDERPANGFDVRTNVWLPILPQLGGKLMYEQYMGDGVALFGKDNLQKNPYAVTAGITYTPFPLLTFGIDERMGKTGKSDTQFNVQLSYRLGESWLSLTDPFAVAGVRQLAEMRYNLVDRNNNIILEYQKQDILKIVSTEQLKGYPGDNGTILTKIVSKYGVDHLEWMNTSELSAAGGSSVESPEHKLAITYPLYQIDGNNTYQVQVVAYDSKGNRSNISSTVITVLKKEDAPNTGNAVISELITVTNNAKANGTATNSVKATVTDEKKNRLINQEVMFSADNGAIISGKGITDSNGEILMTLTNNTVGEVIVRANINNTELTTSTTFLPVDILTGINVNNYTFSMNEDFPSTGFVGANFQFEINTVTTLNSSYVWTSSQPDWVDVDNNGNVKFIAEPSNKNSVIITANSKSGNGEKLSYTFTVSNWFIHNNSNYMTGSDADDWCNNYAGYEVPSYSLVTNAWEHSSGHRSVGAFWSEWGKVSYYSINFPDDQHWAKEYSTNGEQRYTVGLTSGYLQPIDYPLNNNIIRHVICMKKL</sequence>
<evidence type="ECO:0000256" key="6">
    <source>
        <dbReference type="ARBA" id="ARBA00074571"/>
    </source>
</evidence>
<comment type="function">
    <text evidence="5">Invasin is a protein that allows enteric bacteria to penetrate cultured mammalian cells. The entry of invasin in the cell is mediated by binding several beta-1 chain integrins.</text>
</comment>
<accession>A0A208ZVY3</accession>
<organism evidence="10 11">
    <name type="scientific">Yersinia intermedia</name>
    <dbReference type="NCBI Taxonomy" id="631"/>
    <lineage>
        <taxon>Bacteria</taxon>
        <taxon>Pseudomonadati</taxon>
        <taxon>Pseudomonadota</taxon>
        <taxon>Gammaproteobacteria</taxon>
        <taxon>Enterobacterales</taxon>
        <taxon>Yersiniaceae</taxon>
        <taxon>Yersinia</taxon>
    </lineage>
</organism>
<dbReference type="Gene3D" id="3.10.100.10">
    <property type="entry name" value="Mannose-Binding Protein A, subunit A"/>
    <property type="match status" value="1"/>
</dbReference>
<evidence type="ECO:0000256" key="1">
    <source>
        <dbReference type="ARBA" id="ARBA00004442"/>
    </source>
</evidence>
<dbReference type="PANTHER" id="PTHR39576:SF2">
    <property type="entry name" value="ATTACHING AND EFFACING PROTEIN HOMOLOG-RELATED"/>
    <property type="match status" value="1"/>
</dbReference>
<dbReference type="PROSITE" id="PS51127">
    <property type="entry name" value="BIG1"/>
    <property type="match status" value="1"/>
</dbReference>